<accession>A0A4R1KAL3</accession>
<keyword evidence="4" id="KW-1185">Reference proteome</keyword>
<keyword evidence="1" id="KW-0378">Hydrolase</keyword>
<evidence type="ECO:0000313" key="4">
    <source>
        <dbReference type="Proteomes" id="UP000295565"/>
    </source>
</evidence>
<feature type="domain" description="BD-FAE-like" evidence="2">
    <location>
        <begin position="84"/>
        <end position="231"/>
    </location>
</feature>
<protein>
    <submittedName>
        <fullName evidence="3">Acetyl esterase/lipase</fullName>
    </submittedName>
</protein>
<dbReference type="AlphaFoldDB" id="A0A4R1KAL3"/>
<evidence type="ECO:0000256" key="1">
    <source>
        <dbReference type="ARBA" id="ARBA00022801"/>
    </source>
</evidence>
<evidence type="ECO:0000313" key="3">
    <source>
        <dbReference type="EMBL" id="TCK61077.1"/>
    </source>
</evidence>
<gene>
    <name evidence="3" type="ORF">EV690_0518</name>
</gene>
<name>A0A4R1KAL3_9GAMM</name>
<dbReference type="InterPro" id="IPR050300">
    <property type="entry name" value="GDXG_lipolytic_enzyme"/>
</dbReference>
<dbReference type="OrthoDB" id="9771666at2"/>
<dbReference type="PANTHER" id="PTHR48081:SF6">
    <property type="entry name" value="PEPTIDASE S9 PROLYL OLIGOPEPTIDASE CATALYTIC DOMAIN-CONTAINING PROTEIN"/>
    <property type="match status" value="1"/>
</dbReference>
<dbReference type="Proteomes" id="UP000295565">
    <property type="component" value="Unassembled WGS sequence"/>
</dbReference>
<dbReference type="GO" id="GO:0016787">
    <property type="term" value="F:hydrolase activity"/>
    <property type="evidence" value="ECO:0007669"/>
    <property type="project" value="UniProtKB-KW"/>
</dbReference>
<dbReference type="RefSeq" id="WP_131911377.1">
    <property type="nucleotide sequence ID" value="NZ_OU594967.1"/>
</dbReference>
<evidence type="ECO:0000259" key="2">
    <source>
        <dbReference type="Pfam" id="PF20434"/>
    </source>
</evidence>
<comment type="caution">
    <text evidence="3">The sequence shown here is derived from an EMBL/GenBank/DDBJ whole genome shotgun (WGS) entry which is preliminary data.</text>
</comment>
<proteinExistence type="predicted"/>
<dbReference type="EMBL" id="SMGD01000006">
    <property type="protein sequence ID" value="TCK61077.1"/>
    <property type="molecule type" value="Genomic_DNA"/>
</dbReference>
<dbReference type="SUPFAM" id="SSF53474">
    <property type="entry name" value="alpha/beta-Hydrolases"/>
    <property type="match status" value="1"/>
</dbReference>
<dbReference type="InterPro" id="IPR049492">
    <property type="entry name" value="BD-FAE-like_dom"/>
</dbReference>
<dbReference type="Pfam" id="PF20434">
    <property type="entry name" value="BD-FAE"/>
    <property type="match status" value="1"/>
</dbReference>
<dbReference type="InterPro" id="IPR029058">
    <property type="entry name" value="AB_hydrolase_fold"/>
</dbReference>
<reference evidence="3 4" key="1">
    <citation type="submission" date="2019-03" db="EMBL/GenBank/DDBJ databases">
        <title>Genomic Encyclopedia of Type Strains, Phase IV (KMG-IV): sequencing the most valuable type-strain genomes for metagenomic binning, comparative biology and taxonomic classification.</title>
        <authorList>
            <person name="Goeker M."/>
        </authorList>
    </citation>
    <scope>NUCLEOTIDE SEQUENCE [LARGE SCALE GENOMIC DNA]</scope>
    <source>
        <strain evidence="3 4">DSM 18577</strain>
    </source>
</reference>
<dbReference type="Gene3D" id="3.40.50.1820">
    <property type="entry name" value="alpha/beta hydrolase"/>
    <property type="match status" value="1"/>
</dbReference>
<organism evidence="3 4">
    <name type="scientific">Celerinatantimonas diazotrophica</name>
    <dbReference type="NCBI Taxonomy" id="412034"/>
    <lineage>
        <taxon>Bacteria</taxon>
        <taxon>Pseudomonadati</taxon>
        <taxon>Pseudomonadota</taxon>
        <taxon>Gammaproteobacteria</taxon>
        <taxon>Celerinatantimonadaceae</taxon>
        <taxon>Celerinatantimonas</taxon>
    </lineage>
</organism>
<sequence>MTDIAKSIPLWPNLQPSNDSPEYSQDGCYFATSQPYLETFFAPYNPSHGAVIIFPGGGMRALAWANEGKDIALWANQTLQIDAFVVHYRLSPHHYPEPQYDARQAIRLVRHNAERWQLNPQAIGVMGFSIGGHLGLQLAIAPDLYPPLANELVQYDARPNWGIFGYPVSTMNADLAHQPSTEQMFNGLPDKEQQHACDLAQWVSEKTPPLFIFHEQGDPAVTAEQSIRLMQHIQRVNTLSELYLFSGHKHSLGLATHEPGNVRIWPTLAKRWLNFTQFI</sequence>
<dbReference type="PANTHER" id="PTHR48081">
    <property type="entry name" value="AB HYDROLASE SUPERFAMILY PROTEIN C4A8.06C"/>
    <property type="match status" value="1"/>
</dbReference>